<dbReference type="Pfam" id="PF02732">
    <property type="entry name" value="ERCC4"/>
    <property type="match status" value="1"/>
</dbReference>
<evidence type="ECO:0000256" key="5">
    <source>
        <dbReference type="ARBA" id="ARBA00022723"/>
    </source>
</evidence>
<keyword evidence="11 13" id="KW-0234">DNA repair</keyword>
<evidence type="ECO:0000256" key="2">
    <source>
        <dbReference type="ARBA" id="ARBA00004123"/>
    </source>
</evidence>
<dbReference type="Gene3D" id="1.10.150.110">
    <property type="entry name" value="DNA polymerase beta, N-terminal domain-like"/>
    <property type="match status" value="1"/>
</dbReference>
<accession>A0A1W0X337</accession>
<keyword evidence="12 13" id="KW-0539">Nucleus</keyword>
<comment type="caution">
    <text evidence="16">The sequence shown here is derived from an EMBL/GenBank/DDBJ whole genome shotgun (WGS) entry which is preliminary data.</text>
</comment>
<dbReference type="SUPFAM" id="SSF52980">
    <property type="entry name" value="Restriction endonuclease-like"/>
    <property type="match status" value="1"/>
</dbReference>
<dbReference type="GO" id="GO:0031573">
    <property type="term" value="P:mitotic intra-S DNA damage checkpoint signaling"/>
    <property type="evidence" value="ECO:0007669"/>
    <property type="project" value="TreeGrafter"/>
</dbReference>
<dbReference type="InterPro" id="IPR042530">
    <property type="entry name" value="EME1/EME2_C"/>
</dbReference>
<keyword evidence="5 13" id="KW-0479">Metal-binding</keyword>
<comment type="similarity">
    <text evidence="3 13">Belongs to the XPF family.</text>
</comment>
<evidence type="ECO:0000313" key="17">
    <source>
        <dbReference type="Proteomes" id="UP000192578"/>
    </source>
</evidence>
<evidence type="ECO:0000256" key="12">
    <source>
        <dbReference type="ARBA" id="ARBA00023242"/>
    </source>
</evidence>
<dbReference type="GO" id="GO:0048257">
    <property type="term" value="F:3'-flap endonuclease activity"/>
    <property type="evidence" value="ECO:0007669"/>
    <property type="project" value="TreeGrafter"/>
</dbReference>
<reference evidence="17" key="1">
    <citation type="submission" date="2017-01" db="EMBL/GenBank/DDBJ databases">
        <title>Comparative genomics of anhydrobiosis in the tardigrade Hypsibius dujardini.</title>
        <authorList>
            <person name="Yoshida Y."/>
            <person name="Koutsovoulos G."/>
            <person name="Laetsch D."/>
            <person name="Stevens L."/>
            <person name="Kumar S."/>
            <person name="Horikawa D."/>
            <person name="Ishino K."/>
            <person name="Komine S."/>
            <person name="Tomita M."/>
            <person name="Blaxter M."/>
            <person name="Arakawa K."/>
        </authorList>
    </citation>
    <scope>NUCLEOTIDE SEQUENCE [LARGE SCALE GENOMIC DNA]</scope>
    <source>
        <strain evidence="17">Z151</strain>
    </source>
</reference>
<evidence type="ECO:0000256" key="6">
    <source>
        <dbReference type="ARBA" id="ARBA00022759"/>
    </source>
</evidence>
<dbReference type="SMART" id="SM00891">
    <property type="entry name" value="ERCC4"/>
    <property type="match status" value="1"/>
</dbReference>
<dbReference type="GO" id="GO:0006308">
    <property type="term" value="P:DNA catabolic process"/>
    <property type="evidence" value="ECO:0007669"/>
    <property type="project" value="UniProtKB-UniRule"/>
</dbReference>
<dbReference type="InterPro" id="IPR047416">
    <property type="entry name" value="XPF_nuclease_Mus81"/>
</dbReference>
<dbReference type="Pfam" id="PF21292">
    <property type="entry name" value="EME1-MUS81_C"/>
    <property type="match status" value="1"/>
</dbReference>
<dbReference type="AlphaFoldDB" id="A0A1W0X337"/>
<proteinExistence type="inferred from homology"/>
<evidence type="ECO:0000256" key="8">
    <source>
        <dbReference type="ARBA" id="ARBA00022801"/>
    </source>
</evidence>
<evidence type="ECO:0000313" key="16">
    <source>
        <dbReference type="EMBL" id="OQV21810.1"/>
    </source>
</evidence>
<dbReference type="GO" id="GO:0005634">
    <property type="term" value="C:nucleus"/>
    <property type="evidence" value="ECO:0007669"/>
    <property type="project" value="UniProtKB-SubCell"/>
</dbReference>
<comment type="cofactor">
    <cofactor evidence="1 13">
        <name>Mg(2+)</name>
        <dbReference type="ChEBI" id="CHEBI:18420"/>
    </cofactor>
</comment>
<feature type="region of interest" description="Disordered" evidence="14">
    <location>
        <begin position="93"/>
        <end position="147"/>
    </location>
</feature>
<evidence type="ECO:0000256" key="11">
    <source>
        <dbReference type="ARBA" id="ARBA00023204"/>
    </source>
</evidence>
<dbReference type="FunFam" id="3.40.50.10130:FF:000003">
    <property type="entry name" value="Crossover junction endonuclease MUS81"/>
    <property type="match status" value="1"/>
</dbReference>
<comment type="subunit">
    <text evidence="13">Interacts with EME1.</text>
</comment>
<keyword evidence="6 13" id="KW-0255">Endonuclease</keyword>
<dbReference type="GO" id="GO:0000727">
    <property type="term" value="P:double-strand break repair via break-induced replication"/>
    <property type="evidence" value="ECO:0007669"/>
    <property type="project" value="UniProtKB-UniRule"/>
</dbReference>
<dbReference type="InterPro" id="IPR006166">
    <property type="entry name" value="ERCC4_domain"/>
</dbReference>
<comment type="function">
    <text evidence="13">Interacts with EME1 to form a DNA structure-specific endonuclease with substrate preference for branched DNA structures with a 5'-end at the branch nick. Typical substrates include 3'-flap structures, D-loops, replication forks and nicked Holliday junctions. May be required in mitosis for the processing of stalled or collapsed replication fork intermediates. May be required in meiosis for the repair of meiosis-specific double strand breaks subsequent to single-end invasion (SEI).</text>
</comment>
<dbReference type="InterPro" id="IPR010996">
    <property type="entry name" value="HHH_MUS81"/>
</dbReference>
<evidence type="ECO:0000256" key="4">
    <source>
        <dbReference type="ARBA" id="ARBA00022722"/>
    </source>
</evidence>
<comment type="subcellular location">
    <subcellularLocation>
        <location evidence="2 13">Nucleus</location>
    </subcellularLocation>
</comment>
<keyword evidence="4 13" id="KW-0540">Nuclease</keyword>
<sequence length="577" mass="64054">MASNIHQDYKFEEAGYRLLFLEWLQEWKQEAASKGSNAQYCYNNAFKSLKVYSKPVYSGHGCISIPYFGGVTCKKLEKKLLIYVKENKLQRLIEPPGPPPIRRSKSKSPKKKPSSDNVQSVLAAGTSTAAVAKKPRKRPMAKTKSVANVLDGSSSIGEKDDFVPPLPAIPFSMSLPLTAPRPAVEVPSDPPSTASAGVTISSSLSLVPSTSRAPSTSSSTDAIPRAHGLAFANLRGISVIQRPGGGFTARAYSASELEEQKRSSMAAAAKRFNHLPLDEFVLRPGTFDVVLCVDNQEIHGKGSIRAKIDVVSELTKKGLNFDIRSLKVGDFLWIAREKEHLAVKAKRKPRELVLDFIVERKRGDDLAVSIKDGRYTCQKFRMKMSSLRRVIYLVEEGQRFQNKGLSDQAFHQALANIEIQDGFMVKRTDNLEKTANYIVMMTRYLERVYSTKTLTSCSYEQRFEDGSREFNLNQPMHNLLTFSIFSAVSKTNQAKTMSQAFLLQLLALDGISPSKAAAIVAKYPTMRLLAAGYDNCSTDAEKQLLLRDIKFGIGLRNIGPVLSRKLYRLYCEEGALI</sequence>
<dbReference type="Gene3D" id="1.10.150.670">
    <property type="entry name" value="Crossover junction endonuclease EME1, DNA-binding domain"/>
    <property type="match status" value="1"/>
</dbReference>
<dbReference type="GO" id="GO:0046872">
    <property type="term" value="F:metal ion binding"/>
    <property type="evidence" value="ECO:0007669"/>
    <property type="project" value="UniProtKB-UniRule"/>
</dbReference>
<keyword evidence="9 13" id="KW-0460">Magnesium</keyword>
<evidence type="ECO:0000256" key="1">
    <source>
        <dbReference type="ARBA" id="ARBA00001946"/>
    </source>
</evidence>
<keyword evidence="8 13" id="KW-0378">Hydrolase</keyword>
<keyword evidence="10 13" id="KW-0233">DNA recombination</keyword>
<name>A0A1W0X337_HYPEX</name>
<dbReference type="GO" id="GO:0008821">
    <property type="term" value="F:crossover junction DNA endonuclease activity"/>
    <property type="evidence" value="ECO:0007669"/>
    <property type="project" value="UniProtKB-UniRule"/>
</dbReference>
<evidence type="ECO:0000256" key="9">
    <source>
        <dbReference type="ARBA" id="ARBA00022842"/>
    </source>
</evidence>
<evidence type="ECO:0000256" key="10">
    <source>
        <dbReference type="ARBA" id="ARBA00023172"/>
    </source>
</evidence>
<dbReference type="InterPro" id="IPR027421">
    <property type="entry name" value="DNA_pol_lamdba_lyase_dom_sf"/>
</dbReference>
<dbReference type="OrthoDB" id="5963188at2759"/>
<dbReference type="GO" id="GO:0000712">
    <property type="term" value="P:resolution of meiotic recombination intermediates"/>
    <property type="evidence" value="ECO:0007669"/>
    <property type="project" value="TreeGrafter"/>
</dbReference>
<keyword evidence="7 13" id="KW-0227">DNA damage</keyword>
<dbReference type="GO" id="GO:0003677">
    <property type="term" value="F:DNA binding"/>
    <property type="evidence" value="ECO:0007669"/>
    <property type="project" value="UniProtKB-UniRule"/>
</dbReference>
<dbReference type="Gene3D" id="3.40.50.10130">
    <property type="match status" value="1"/>
</dbReference>
<dbReference type="InterPro" id="IPR033309">
    <property type="entry name" value="Mus81"/>
</dbReference>
<dbReference type="PANTHER" id="PTHR13451:SF0">
    <property type="entry name" value="CROSSOVER JUNCTION ENDONUCLEASE MUS81"/>
    <property type="match status" value="1"/>
</dbReference>
<feature type="domain" description="ERCC4" evidence="15">
    <location>
        <begin position="290"/>
        <end position="398"/>
    </location>
</feature>
<dbReference type="Proteomes" id="UP000192578">
    <property type="component" value="Unassembled WGS sequence"/>
</dbReference>
<keyword evidence="17" id="KW-1185">Reference proteome</keyword>
<feature type="compositionally biased region" description="Basic residues" evidence="14">
    <location>
        <begin position="102"/>
        <end position="112"/>
    </location>
</feature>
<dbReference type="Pfam" id="PF14716">
    <property type="entry name" value="HHH_8"/>
    <property type="match status" value="1"/>
</dbReference>
<gene>
    <name evidence="16" type="ORF">BV898_04385</name>
</gene>
<dbReference type="SUPFAM" id="SSF47802">
    <property type="entry name" value="DNA polymerase beta, N-terminal domain-like"/>
    <property type="match status" value="1"/>
</dbReference>
<dbReference type="EMBL" id="MTYJ01000021">
    <property type="protein sequence ID" value="OQV21810.1"/>
    <property type="molecule type" value="Genomic_DNA"/>
</dbReference>
<evidence type="ECO:0000256" key="14">
    <source>
        <dbReference type="SAM" id="MobiDB-lite"/>
    </source>
</evidence>
<dbReference type="InterPro" id="IPR011335">
    <property type="entry name" value="Restrct_endonuc-II-like"/>
</dbReference>
<organism evidence="16 17">
    <name type="scientific">Hypsibius exemplaris</name>
    <name type="common">Freshwater tardigrade</name>
    <dbReference type="NCBI Taxonomy" id="2072580"/>
    <lineage>
        <taxon>Eukaryota</taxon>
        <taxon>Metazoa</taxon>
        <taxon>Ecdysozoa</taxon>
        <taxon>Tardigrada</taxon>
        <taxon>Eutardigrada</taxon>
        <taxon>Parachela</taxon>
        <taxon>Hypsibioidea</taxon>
        <taxon>Hypsibiidae</taxon>
        <taxon>Hypsibius</taxon>
    </lineage>
</organism>
<dbReference type="PANTHER" id="PTHR13451">
    <property type="entry name" value="CLASS II CROSSOVER JUNCTION ENDONUCLEASE MUS81"/>
    <property type="match status" value="1"/>
</dbReference>
<dbReference type="EC" id="3.1.22.-" evidence="13"/>
<evidence type="ECO:0000256" key="3">
    <source>
        <dbReference type="ARBA" id="ARBA00010015"/>
    </source>
</evidence>
<protein>
    <recommendedName>
        <fullName evidence="13">Crossover junction endonuclease MUS81</fullName>
        <ecNumber evidence="13">3.1.22.-</ecNumber>
    </recommendedName>
</protein>
<evidence type="ECO:0000256" key="13">
    <source>
        <dbReference type="RuleBase" id="RU369042"/>
    </source>
</evidence>
<dbReference type="CDD" id="cd20074">
    <property type="entry name" value="XPF_nuclease_Mus81"/>
    <property type="match status" value="1"/>
</dbReference>
<feature type="compositionally biased region" description="Polar residues" evidence="14">
    <location>
        <begin position="116"/>
        <end position="129"/>
    </location>
</feature>
<evidence type="ECO:0000259" key="15">
    <source>
        <dbReference type="SMART" id="SM00891"/>
    </source>
</evidence>
<evidence type="ECO:0000256" key="7">
    <source>
        <dbReference type="ARBA" id="ARBA00022763"/>
    </source>
</evidence>
<dbReference type="GO" id="GO:0048476">
    <property type="term" value="C:Holliday junction resolvase complex"/>
    <property type="evidence" value="ECO:0007669"/>
    <property type="project" value="UniProtKB-UniRule"/>
</dbReference>